<accession>A0A5C3MUI6</accession>
<keyword evidence="2" id="KW-1185">Reference proteome</keyword>
<name>A0A5C3MUI6_9AGAM</name>
<dbReference type="OrthoDB" id="2712987at2759"/>
<protein>
    <submittedName>
        <fullName evidence="1">Uncharacterized protein</fullName>
    </submittedName>
</protein>
<gene>
    <name evidence="1" type="ORF">OE88DRAFT_1663569</name>
</gene>
<reference evidence="1 2" key="1">
    <citation type="journal article" date="2019" name="Nat. Ecol. Evol.">
        <title>Megaphylogeny resolves global patterns of mushroom evolution.</title>
        <authorList>
            <person name="Varga T."/>
            <person name="Krizsan K."/>
            <person name="Foldi C."/>
            <person name="Dima B."/>
            <person name="Sanchez-Garcia M."/>
            <person name="Sanchez-Ramirez S."/>
            <person name="Szollosi G.J."/>
            <person name="Szarkandi J.G."/>
            <person name="Papp V."/>
            <person name="Albert L."/>
            <person name="Andreopoulos W."/>
            <person name="Angelini C."/>
            <person name="Antonin V."/>
            <person name="Barry K.W."/>
            <person name="Bougher N.L."/>
            <person name="Buchanan P."/>
            <person name="Buyck B."/>
            <person name="Bense V."/>
            <person name="Catcheside P."/>
            <person name="Chovatia M."/>
            <person name="Cooper J."/>
            <person name="Damon W."/>
            <person name="Desjardin D."/>
            <person name="Finy P."/>
            <person name="Geml J."/>
            <person name="Haridas S."/>
            <person name="Hughes K."/>
            <person name="Justo A."/>
            <person name="Karasinski D."/>
            <person name="Kautmanova I."/>
            <person name="Kiss B."/>
            <person name="Kocsube S."/>
            <person name="Kotiranta H."/>
            <person name="LaButti K.M."/>
            <person name="Lechner B.E."/>
            <person name="Liimatainen K."/>
            <person name="Lipzen A."/>
            <person name="Lukacs Z."/>
            <person name="Mihaltcheva S."/>
            <person name="Morgado L.N."/>
            <person name="Niskanen T."/>
            <person name="Noordeloos M.E."/>
            <person name="Ohm R.A."/>
            <person name="Ortiz-Santana B."/>
            <person name="Ovrebo C."/>
            <person name="Racz N."/>
            <person name="Riley R."/>
            <person name="Savchenko A."/>
            <person name="Shiryaev A."/>
            <person name="Soop K."/>
            <person name="Spirin V."/>
            <person name="Szebenyi C."/>
            <person name="Tomsovsky M."/>
            <person name="Tulloss R.E."/>
            <person name="Uehling J."/>
            <person name="Grigoriev I.V."/>
            <person name="Vagvolgyi C."/>
            <person name="Papp T."/>
            <person name="Martin F.M."/>
            <person name="Miettinen O."/>
            <person name="Hibbett D.S."/>
            <person name="Nagy L.G."/>
        </authorList>
    </citation>
    <scope>NUCLEOTIDE SEQUENCE [LARGE SCALE GENOMIC DNA]</scope>
    <source>
        <strain evidence="1 2">OMC1185</strain>
    </source>
</reference>
<sequence>MAQTQPTPMATDAVLRPTTVGNATRIWEPNLHWGLFSQCSVWNPRVRCVDVWECIQAHDSRMGSEPPNPQYWRYIARR</sequence>
<dbReference type="EMBL" id="ML213517">
    <property type="protein sequence ID" value="TFK49149.1"/>
    <property type="molecule type" value="Genomic_DNA"/>
</dbReference>
<proteinExistence type="predicted"/>
<evidence type="ECO:0000313" key="2">
    <source>
        <dbReference type="Proteomes" id="UP000305948"/>
    </source>
</evidence>
<dbReference type="Proteomes" id="UP000305948">
    <property type="component" value="Unassembled WGS sequence"/>
</dbReference>
<organism evidence="1 2">
    <name type="scientific">Heliocybe sulcata</name>
    <dbReference type="NCBI Taxonomy" id="5364"/>
    <lineage>
        <taxon>Eukaryota</taxon>
        <taxon>Fungi</taxon>
        <taxon>Dikarya</taxon>
        <taxon>Basidiomycota</taxon>
        <taxon>Agaricomycotina</taxon>
        <taxon>Agaricomycetes</taxon>
        <taxon>Gloeophyllales</taxon>
        <taxon>Gloeophyllaceae</taxon>
        <taxon>Heliocybe</taxon>
    </lineage>
</organism>
<evidence type="ECO:0000313" key="1">
    <source>
        <dbReference type="EMBL" id="TFK49149.1"/>
    </source>
</evidence>
<dbReference type="AlphaFoldDB" id="A0A5C3MUI6"/>